<name>A0ABV1GB67_9FIRM</name>
<dbReference type="EC" id="2.4.2.3" evidence="2"/>
<proteinExistence type="inferred from homology"/>
<evidence type="ECO:0000256" key="1">
    <source>
        <dbReference type="ARBA" id="ARBA00010456"/>
    </source>
</evidence>
<comment type="similarity">
    <text evidence="1">Belongs to the PNP/UDP phosphorylase family.</text>
</comment>
<dbReference type="PROSITE" id="PS01232">
    <property type="entry name" value="PNP_UDP_1"/>
    <property type="match status" value="1"/>
</dbReference>
<dbReference type="CDD" id="cd09006">
    <property type="entry name" value="PNP_EcPNPI-like"/>
    <property type="match status" value="1"/>
</dbReference>
<accession>A0ABV1GB67</accession>
<reference evidence="8 9" key="1">
    <citation type="submission" date="2024-03" db="EMBL/GenBank/DDBJ databases">
        <title>Human intestinal bacterial collection.</title>
        <authorList>
            <person name="Pauvert C."/>
            <person name="Hitch T.C.A."/>
            <person name="Clavel T."/>
        </authorList>
    </citation>
    <scope>NUCLEOTIDE SEQUENCE [LARGE SCALE GENOMIC DNA]</scope>
    <source>
        <strain evidence="8 9">CLA-JM-H11</strain>
    </source>
</reference>
<dbReference type="PANTHER" id="PTHR43691">
    <property type="entry name" value="URIDINE PHOSPHORYLASE"/>
    <property type="match status" value="1"/>
</dbReference>
<dbReference type="Pfam" id="PF01048">
    <property type="entry name" value="PNP_UDP_1"/>
    <property type="match status" value="1"/>
</dbReference>
<sequence length="241" mass="26127">MATPHNAANPGDFASTVLMPGDPLRAKFIAENFLQAPRLVTQVRGMLGYTGTYEGVPVSVMGSGMGMPSIGIYSWELFAQYGVENIIRVGSAGAYAAEAKIFDVVLATAAYSESSYAQTQNGTAGDTMIPSPVLNQRLRASAKKLGIPLLEGVIHSSDVFYRDADDPDYWKKLRREKGCLAVEMESFALFHNARVTGKNAACVLTISDSFVSHEETTPVQREQSFTQMMKLALGSVLEDEQ</sequence>
<dbReference type="PANTHER" id="PTHR43691:SF11">
    <property type="entry name" value="FI09636P-RELATED"/>
    <property type="match status" value="1"/>
</dbReference>
<dbReference type="EMBL" id="JBBMFA010000035">
    <property type="protein sequence ID" value="MEQ2519084.1"/>
    <property type="molecule type" value="Genomic_DNA"/>
</dbReference>
<evidence type="ECO:0000313" key="8">
    <source>
        <dbReference type="EMBL" id="MEQ2519084.1"/>
    </source>
</evidence>
<evidence type="ECO:0000256" key="2">
    <source>
        <dbReference type="ARBA" id="ARBA00011888"/>
    </source>
</evidence>
<dbReference type="GO" id="GO:0004731">
    <property type="term" value="F:purine-nucleoside phosphorylase activity"/>
    <property type="evidence" value="ECO:0007669"/>
    <property type="project" value="UniProtKB-EC"/>
</dbReference>
<comment type="catalytic activity">
    <reaction evidence="6">
        <text>uridine + phosphate = alpha-D-ribose 1-phosphate + uracil</text>
        <dbReference type="Rhea" id="RHEA:24388"/>
        <dbReference type="ChEBI" id="CHEBI:16704"/>
        <dbReference type="ChEBI" id="CHEBI:17568"/>
        <dbReference type="ChEBI" id="CHEBI:43474"/>
        <dbReference type="ChEBI" id="CHEBI:57720"/>
        <dbReference type="EC" id="2.4.2.3"/>
    </reaction>
</comment>
<organism evidence="8 9">
    <name type="scientific">Ruthenibacterium intestinale</name>
    <dbReference type="NCBI Taxonomy" id="3133163"/>
    <lineage>
        <taxon>Bacteria</taxon>
        <taxon>Bacillati</taxon>
        <taxon>Bacillota</taxon>
        <taxon>Clostridia</taxon>
        <taxon>Eubacteriales</taxon>
        <taxon>Oscillospiraceae</taxon>
        <taxon>Ruthenibacterium</taxon>
    </lineage>
</organism>
<feature type="domain" description="Nucleoside phosphorylase" evidence="7">
    <location>
        <begin position="17"/>
        <end position="229"/>
    </location>
</feature>
<evidence type="ECO:0000256" key="5">
    <source>
        <dbReference type="ARBA" id="ARBA00022679"/>
    </source>
</evidence>
<keyword evidence="4 8" id="KW-0328">Glycosyltransferase</keyword>
<keyword evidence="5 8" id="KW-0808">Transferase</keyword>
<dbReference type="NCBIfam" id="TIGR00107">
    <property type="entry name" value="deoD"/>
    <property type="match status" value="1"/>
</dbReference>
<dbReference type="InterPro" id="IPR000845">
    <property type="entry name" value="Nucleoside_phosphorylase_d"/>
</dbReference>
<dbReference type="NCBIfam" id="NF004489">
    <property type="entry name" value="PRK05819.1"/>
    <property type="match status" value="1"/>
</dbReference>
<evidence type="ECO:0000313" key="9">
    <source>
        <dbReference type="Proteomes" id="UP001477672"/>
    </source>
</evidence>
<dbReference type="InterPro" id="IPR018016">
    <property type="entry name" value="Nucleoside_phosphorylase_CS"/>
</dbReference>
<dbReference type="InterPro" id="IPR004402">
    <property type="entry name" value="DeoD-type"/>
</dbReference>
<keyword evidence="9" id="KW-1185">Reference proteome</keyword>
<protein>
    <recommendedName>
        <fullName evidence="3">Uridine phosphorylase</fullName>
        <ecNumber evidence="2">2.4.2.3</ecNumber>
    </recommendedName>
</protein>
<dbReference type="InterPro" id="IPR035994">
    <property type="entry name" value="Nucleoside_phosphorylase_sf"/>
</dbReference>
<dbReference type="Gene3D" id="3.40.50.1580">
    <property type="entry name" value="Nucleoside phosphorylase domain"/>
    <property type="match status" value="1"/>
</dbReference>
<evidence type="ECO:0000256" key="6">
    <source>
        <dbReference type="ARBA" id="ARBA00048447"/>
    </source>
</evidence>
<evidence type="ECO:0000256" key="3">
    <source>
        <dbReference type="ARBA" id="ARBA00021980"/>
    </source>
</evidence>
<dbReference type="RefSeq" id="WP_349214324.1">
    <property type="nucleotide sequence ID" value="NZ_JBBMFA010000035.1"/>
</dbReference>
<dbReference type="SUPFAM" id="SSF53167">
    <property type="entry name" value="Purine and uridine phosphorylases"/>
    <property type="match status" value="1"/>
</dbReference>
<dbReference type="Proteomes" id="UP001477672">
    <property type="component" value="Unassembled WGS sequence"/>
</dbReference>
<comment type="caution">
    <text evidence="8">The sequence shown here is derived from an EMBL/GenBank/DDBJ whole genome shotgun (WGS) entry which is preliminary data.</text>
</comment>
<gene>
    <name evidence="8" type="primary">deoD</name>
    <name evidence="8" type="ORF">WMO24_01320</name>
</gene>
<evidence type="ECO:0000259" key="7">
    <source>
        <dbReference type="Pfam" id="PF01048"/>
    </source>
</evidence>
<evidence type="ECO:0000256" key="4">
    <source>
        <dbReference type="ARBA" id="ARBA00022676"/>
    </source>
</evidence>